<evidence type="ECO:0000256" key="3">
    <source>
        <dbReference type="ARBA" id="ARBA00022737"/>
    </source>
</evidence>
<accession>A0ABQ8RW63</accession>
<evidence type="ECO:0000256" key="7">
    <source>
        <dbReference type="PROSITE-ProRule" id="PRU00042"/>
    </source>
</evidence>
<reference evidence="9 10" key="1">
    <citation type="journal article" date="2022" name="Allergy">
        <title>Genome assembly and annotation of Periplaneta americana reveal a comprehensive cockroach allergen profile.</title>
        <authorList>
            <person name="Wang L."/>
            <person name="Xiong Q."/>
            <person name="Saelim N."/>
            <person name="Wang L."/>
            <person name="Nong W."/>
            <person name="Wan A.T."/>
            <person name="Shi M."/>
            <person name="Liu X."/>
            <person name="Cao Q."/>
            <person name="Hui J.H.L."/>
            <person name="Sookrung N."/>
            <person name="Leung T.F."/>
            <person name="Tungtrongchitr A."/>
            <person name="Tsui S.K.W."/>
        </authorList>
    </citation>
    <scope>NUCLEOTIDE SEQUENCE [LARGE SCALE GENOMIC DNA]</scope>
    <source>
        <strain evidence="9">PWHHKU_190912</strain>
    </source>
</reference>
<dbReference type="Pfam" id="PF00096">
    <property type="entry name" value="zf-C2H2"/>
    <property type="match status" value="4"/>
</dbReference>
<evidence type="ECO:0000259" key="8">
    <source>
        <dbReference type="PROSITE" id="PS50157"/>
    </source>
</evidence>
<keyword evidence="2" id="KW-0479">Metal-binding</keyword>
<keyword evidence="3" id="KW-0677">Repeat</keyword>
<proteinExistence type="predicted"/>
<sequence>MILSVHMQETFGTIRVKQEVVTEESEALTESFADVRGATVSLDCEAFAHEEENTIFHSEARHTNDKLFKCDVCGKYFSRPNHLIRHQRLHTGEKPFNCNVCEKFFSQSAHLIQHQRVHTGEKPYKCDICGKCFTNASNLKRHEVNHTGERPFECEVCGKCFSQPHHLISHHRLHTVVMDVIKMEPEVDPLGLQPHNTYKIEENNALSKLFFFLSISNVSFKSESVIIFFLQAATLFQDVSTQRYPREFAL</sequence>
<evidence type="ECO:0000256" key="1">
    <source>
        <dbReference type="ARBA" id="ARBA00004123"/>
    </source>
</evidence>
<feature type="domain" description="C2H2-type" evidence="8">
    <location>
        <begin position="124"/>
        <end position="151"/>
    </location>
</feature>
<evidence type="ECO:0000256" key="5">
    <source>
        <dbReference type="ARBA" id="ARBA00022833"/>
    </source>
</evidence>
<dbReference type="SUPFAM" id="SSF57667">
    <property type="entry name" value="beta-beta-alpha zinc fingers"/>
    <property type="match status" value="2"/>
</dbReference>
<dbReference type="InterPro" id="IPR013087">
    <property type="entry name" value="Znf_C2H2_type"/>
</dbReference>
<protein>
    <recommendedName>
        <fullName evidence="8">C2H2-type domain-containing protein</fullName>
    </recommendedName>
</protein>
<dbReference type="PANTHER" id="PTHR23226:SF416">
    <property type="entry name" value="FI01424P"/>
    <property type="match status" value="1"/>
</dbReference>
<dbReference type="SMART" id="SM00355">
    <property type="entry name" value="ZnF_C2H2"/>
    <property type="match status" value="4"/>
</dbReference>
<feature type="domain" description="C2H2-type" evidence="8">
    <location>
        <begin position="68"/>
        <end position="95"/>
    </location>
</feature>
<keyword evidence="4 7" id="KW-0863">Zinc-finger</keyword>
<feature type="domain" description="C2H2-type" evidence="8">
    <location>
        <begin position="152"/>
        <end position="175"/>
    </location>
</feature>
<evidence type="ECO:0000256" key="2">
    <source>
        <dbReference type="ARBA" id="ARBA00022723"/>
    </source>
</evidence>
<evidence type="ECO:0000256" key="4">
    <source>
        <dbReference type="ARBA" id="ARBA00022771"/>
    </source>
</evidence>
<gene>
    <name evidence="9" type="ORF">ANN_27580</name>
</gene>
<comment type="caution">
    <text evidence="9">The sequence shown here is derived from an EMBL/GenBank/DDBJ whole genome shotgun (WGS) entry which is preliminary data.</text>
</comment>
<dbReference type="PROSITE" id="PS50157">
    <property type="entry name" value="ZINC_FINGER_C2H2_2"/>
    <property type="match status" value="4"/>
</dbReference>
<evidence type="ECO:0000313" key="9">
    <source>
        <dbReference type="EMBL" id="KAJ4425954.1"/>
    </source>
</evidence>
<evidence type="ECO:0000313" key="10">
    <source>
        <dbReference type="Proteomes" id="UP001148838"/>
    </source>
</evidence>
<keyword evidence="5" id="KW-0862">Zinc</keyword>
<comment type="subcellular location">
    <subcellularLocation>
        <location evidence="1">Nucleus</location>
    </subcellularLocation>
</comment>
<evidence type="ECO:0000256" key="6">
    <source>
        <dbReference type="ARBA" id="ARBA00023242"/>
    </source>
</evidence>
<dbReference type="EMBL" id="JAJSOF020000041">
    <property type="protein sequence ID" value="KAJ4425954.1"/>
    <property type="molecule type" value="Genomic_DNA"/>
</dbReference>
<name>A0ABQ8RW63_PERAM</name>
<keyword evidence="10" id="KW-1185">Reference proteome</keyword>
<dbReference type="PANTHER" id="PTHR23226">
    <property type="entry name" value="ZINC FINGER AND SCAN DOMAIN-CONTAINING"/>
    <property type="match status" value="1"/>
</dbReference>
<feature type="domain" description="C2H2-type" evidence="8">
    <location>
        <begin position="96"/>
        <end position="123"/>
    </location>
</feature>
<dbReference type="Gene3D" id="3.30.160.60">
    <property type="entry name" value="Classic Zinc Finger"/>
    <property type="match status" value="4"/>
</dbReference>
<dbReference type="InterPro" id="IPR036236">
    <property type="entry name" value="Znf_C2H2_sf"/>
</dbReference>
<dbReference type="PROSITE" id="PS00028">
    <property type="entry name" value="ZINC_FINGER_C2H2_1"/>
    <property type="match status" value="4"/>
</dbReference>
<dbReference type="Proteomes" id="UP001148838">
    <property type="component" value="Unassembled WGS sequence"/>
</dbReference>
<keyword evidence="6" id="KW-0539">Nucleus</keyword>
<organism evidence="9 10">
    <name type="scientific">Periplaneta americana</name>
    <name type="common">American cockroach</name>
    <name type="synonym">Blatta americana</name>
    <dbReference type="NCBI Taxonomy" id="6978"/>
    <lineage>
        <taxon>Eukaryota</taxon>
        <taxon>Metazoa</taxon>
        <taxon>Ecdysozoa</taxon>
        <taxon>Arthropoda</taxon>
        <taxon>Hexapoda</taxon>
        <taxon>Insecta</taxon>
        <taxon>Pterygota</taxon>
        <taxon>Neoptera</taxon>
        <taxon>Polyneoptera</taxon>
        <taxon>Dictyoptera</taxon>
        <taxon>Blattodea</taxon>
        <taxon>Blattoidea</taxon>
        <taxon>Blattidae</taxon>
        <taxon>Blattinae</taxon>
        <taxon>Periplaneta</taxon>
    </lineage>
</organism>